<evidence type="ECO:0000256" key="7">
    <source>
        <dbReference type="ARBA" id="ARBA00022958"/>
    </source>
</evidence>
<reference evidence="13 14" key="1">
    <citation type="submission" date="2016-10" db="EMBL/GenBank/DDBJ databases">
        <authorList>
            <person name="de Groot N.N."/>
        </authorList>
    </citation>
    <scope>NUCLEOTIDE SEQUENCE [LARGE SCALE GENOMIC DNA]</scope>
    <source>
        <strain evidence="13 14">DSM 10495</strain>
    </source>
</reference>
<dbReference type="PANTHER" id="PTHR30042">
    <property type="entry name" value="POTASSIUM-TRANSPORTING ATPASE C CHAIN"/>
    <property type="match status" value="1"/>
</dbReference>
<keyword evidence="1 11" id="KW-0813">Transport</keyword>
<dbReference type="GO" id="GO:0008556">
    <property type="term" value="F:P-type potassium transmembrane transporter activity"/>
    <property type="evidence" value="ECO:0007669"/>
    <property type="project" value="InterPro"/>
</dbReference>
<keyword evidence="5 11" id="KW-0547">Nucleotide-binding</keyword>
<dbReference type="HAMAP" id="MF_00276">
    <property type="entry name" value="KdpC"/>
    <property type="match status" value="1"/>
</dbReference>
<evidence type="ECO:0000256" key="10">
    <source>
        <dbReference type="ARBA" id="ARBA00023136"/>
    </source>
</evidence>
<keyword evidence="9 11" id="KW-0406">Ion transport</keyword>
<evidence type="ECO:0000256" key="3">
    <source>
        <dbReference type="ARBA" id="ARBA00022538"/>
    </source>
</evidence>
<keyword evidence="2 11" id="KW-1003">Cell membrane</keyword>
<evidence type="ECO:0000256" key="4">
    <source>
        <dbReference type="ARBA" id="ARBA00022692"/>
    </source>
</evidence>
<evidence type="ECO:0000256" key="5">
    <source>
        <dbReference type="ARBA" id="ARBA00022741"/>
    </source>
</evidence>
<evidence type="ECO:0000256" key="1">
    <source>
        <dbReference type="ARBA" id="ARBA00022448"/>
    </source>
</evidence>
<comment type="function">
    <text evidence="11">Part of the high-affinity ATP-driven potassium transport (or Kdp) system, which catalyzes the hydrolysis of ATP coupled with the electrogenic transport of potassium into the cytoplasm. This subunit acts as a catalytic chaperone that increases the ATP-binding affinity of the ATP-hydrolyzing subunit KdpB by the formation of a transient KdpB/KdpC/ATP ternary complex.</text>
</comment>
<keyword evidence="10 11" id="KW-0472">Membrane</keyword>
<sequence length="202" mass="20743">MTATLRQFRVAFVLLALLTVILGGLYPLAVFGLGQAIAPAQANGSAQSVNGSPAASSLLAQPVPETDRRFFFPRPSAVNWDPKTSSATNLAPTAAALKEAKDTARTAVANREGVARSAVPEDAVTSSASGLDPDISPAYAALQAPRVARATGLSLGDVQALIQQSTTTGVESLLGQESVNTTTLNLALGKRLQTAPPQTGNH</sequence>
<dbReference type="Proteomes" id="UP000182652">
    <property type="component" value="Unassembled WGS sequence"/>
</dbReference>
<comment type="similarity">
    <text evidence="11">Belongs to the KdpC family.</text>
</comment>
<dbReference type="Pfam" id="PF02669">
    <property type="entry name" value="KdpC"/>
    <property type="match status" value="1"/>
</dbReference>
<keyword evidence="8 11" id="KW-1133">Transmembrane helix</keyword>
<keyword evidence="7 11" id="KW-0630">Potassium</keyword>
<organism evidence="13 14">
    <name type="scientific">Arthrobacter woluwensis</name>
    <dbReference type="NCBI Taxonomy" id="156980"/>
    <lineage>
        <taxon>Bacteria</taxon>
        <taxon>Bacillati</taxon>
        <taxon>Actinomycetota</taxon>
        <taxon>Actinomycetes</taxon>
        <taxon>Micrococcales</taxon>
        <taxon>Micrococcaceae</taxon>
        <taxon>Arthrobacter</taxon>
    </lineage>
</organism>
<protein>
    <recommendedName>
        <fullName evidence="11">Potassium-transporting ATPase KdpC subunit</fullName>
    </recommendedName>
    <alternativeName>
        <fullName evidence="11">ATP phosphohydrolase [potassium-transporting] C chain</fullName>
    </alternativeName>
    <alternativeName>
        <fullName evidence="11">Potassium-binding and translocating subunit C</fullName>
    </alternativeName>
    <alternativeName>
        <fullName evidence="11">Potassium-translocating ATPase C chain</fullName>
    </alternativeName>
</protein>
<evidence type="ECO:0000313" key="14">
    <source>
        <dbReference type="Proteomes" id="UP000182652"/>
    </source>
</evidence>
<dbReference type="InterPro" id="IPR003820">
    <property type="entry name" value="KdpC"/>
</dbReference>
<evidence type="ECO:0000256" key="2">
    <source>
        <dbReference type="ARBA" id="ARBA00022475"/>
    </source>
</evidence>
<evidence type="ECO:0000313" key="13">
    <source>
        <dbReference type="EMBL" id="SEB71154.1"/>
    </source>
</evidence>
<dbReference type="GO" id="GO:0005524">
    <property type="term" value="F:ATP binding"/>
    <property type="evidence" value="ECO:0007669"/>
    <property type="project" value="UniProtKB-UniRule"/>
</dbReference>
<accession>A0A1H4LKI9</accession>
<evidence type="ECO:0000256" key="8">
    <source>
        <dbReference type="ARBA" id="ARBA00022989"/>
    </source>
</evidence>
<evidence type="ECO:0000256" key="12">
    <source>
        <dbReference type="SAM" id="MobiDB-lite"/>
    </source>
</evidence>
<keyword evidence="14" id="KW-1185">Reference proteome</keyword>
<comment type="subcellular location">
    <subcellularLocation>
        <location evidence="11">Cell membrane</location>
        <topology evidence="11">Single-pass membrane protein</topology>
    </subcellularLocation>
</comment>
<dbReference type="EMBL" id="FNSN01000003">
    <property type="protein sequence ID" value="SEB71154.1"/>
    <property type="molecule type" value="Genomic_DNA"/>
</dbReference>
<dbReference type="STRING" id="156980.SAMN04489745_1037"/>
<keyword evidence="6 11" id="KW-0067">ATP-binding</keyword>
<evidence type="ECO:0000256" key="9">
    <source>
        <dbReference type="ARBA" id="ARBA00023065"/>
    </source>
</evidence>
<dbReference type="RefSeq" id="WP_066211847.1">
    <property type="nucleotide sequence ID" value="NZ_FNSN01000003.1"/>
</dbReference>
<keyword evidence="3 11" id="KW-0633">Potassium transport</keyword>
<keyword evidence="4 11" id="KW-0812">Transmembrane</keyword>
<dbReference type="AlphaFoldDB" id="A0A1H4LKI9"/>
<evidence type="ECO:0000256" key="11">
    <source>
        <dbReference type="HAMAP-Rule" id="MF_00276"/>
    </source>
</evidence>
<comment type="subunit">
    <text evidence="11">The system is composed of three essential subunits: KdpA, KdpB and KdpC.</text>
</comment>
<dbReference type="GO" id="GO:0005886">
    <property type="term" value="C:plasma membrane"/>
    <property type="evidence" value="ECO:0007669"/>
    <property type="project" value="UniProtKB-SubCell"/>
</dbReference>
<proteinExistence type="inferred from homology"/>
<feature type="region of interest" description="Disordered" evidence="12">
    <location>
        <begin position="110"/>
        <end position="130"/>
    </location>
</feature>
<dbReference type="PANTHER" id="PTHR30042:SF2">
    <property type="entry name" value="POTASSIUM-TRANSPORTING ATPASE KDPC SUBUNIT"/>
    <property type="match status" value="1"/>
</dbReference>
<gene>
    <name evidence="11" type="primary">kdpC</name>
    <name evidence="13" type="ORF">SAMN04489745_1037</name>
</gene>
<name>A0A1H4LKI9_9MICC</name>
<dbReference type="PIRSF" id="PIRSF001296">
    <property type="entry name" value="K_ATPase_KdpC"/>
    <property type="match status" value="1"/>
</dbReference>
<evidence type="ECO:0000256" key="6">
    <source>
        <dbReference type="ARBA" id="ARBA00022840"/>
    </source>
</evidence>